<organism evidence="2 3">
    <name type="scientific">Rotaria magnacalcarata</name>
    <dbReference type="NCBI Taxonomy" id="392030"/>
    <lineage>
        <taxon>Eukaryota</taxon>
        <taxon>Metazoa</taxon>
        <taxon>Spiralia</taxon>
        <taxon>Gnathifera</taxon>
        <taxon>Rotifera</taxon>
        <taxon>Eurotatoria</taxon>
        <taxon>Bdelloidea</taxon>
        <taxon>Philodinida</taxon>
        <taxon>Philodinidae</taxon>
        <taxon>Rotaria</taxon>
    </lineage>
</organism>
<gene>
    <name evidence="2" type="ORF">SMN809_LOCUS59700</name>
</gene>
<dbReference type="AlphaFoldDB" id="A0A8S3EJD0"/>
<dbReference type="Proteomes" id="UP000676336">
    <property type="component" value="Unassembled WGS sequence"/>
</dbReference>
<evidence type="ECO:0000256" key="1">
    <source>
        <dbReference type="SAM" id="MobiDB-lite"/>
    </source>
</evidence>
<evidence type="ECO:0000313" key="3">
    <source>
        <dbReference type="Proteomes" id="UP000676336"/>
    </source>
</evidence>
<evidence type="ECO:0000313" key="2">
    <source>
        <dbReference type="EMBL" id="CAF5059957.1"/>
    </source>
</evidence>
<proteinExistence type="predicted"/>
<sequence length="70" mass="8393">MKFFQIHPVRYCSFLQISILFFSFRFHPANNNNNNNNNSTNNDHDENNENSPIKSASYMDELRQRLERVL</sequence>
<dbReference type="EMBL" id="CAJOBI010228958">
    <property type="protein sequence ID" value="CAF5059957.1"/>
    <property type="molecule type" value="Genomic_DNA"/>
</dbReference>
<feature type="non-terminal residue" evidence="2">
    <location>
        <position position="70"/>
    </location>
</feature>
<name>A0A8S3EJD0_9BILA</name>
<reference evidence="2" key="1">
    <citation type="submission" date="2021-02" db="EMBL/GenBank/DDBJ databases">
        <authorList>
            <person name="Nowell W R."/>
        </authorList>
    </citation>
    <scope>NUCLEOTIDE SEQUENCE</scope>
</reference>
<protein>
    <submittedName>
        <fullName evidence="2">Uncharacterized protein</fullName>
    </submittedName>
</protein>
<feature type="region of interest" description="Disordered" evidence="1">
    <location>
        <begin position="31"/>
        <end position="57"/>
    </location>
</feature>
<feature type="compositionally biased region" description="Low complexity" evidence="1">
    <location>
        <begin position="31"/>
        <end position="41"/>
    </location>
</feature>
<comment type="caution">
    <text evidence="2">The sequence shown here is derived from an EMBL/GenBank/DDBJ whole genome shotgun (WGS) entry which is preliminary data.</text>
</comment>
<accession>A0A8S3EJD0</accession>